<dbReference type="GO" id="GO:0006635">
    <property type="term" value="P:fatty acid beta-oxidation"/>
    <property type="evidence" value="ECO:0007669"/>
    <property type="project" value="TreeGrafter"/>
</dbReference>
<organism evidence="1 2">
    <name type="scientific">Pseudonocardia ammonioxydans</name>
    <dbReference type="NCBI Taxonomy" id="260086"/>
    <lineage>
        <taxon>Bacteria</taxon>
        <taxon>Bacillati</taxon>
        <taxon>Actinomycetota</taxon>
        <taxon>Actinomycetes</taxon>
        <taxon>Pseudonocardiales</taxon>
        <taxon>Pseudonocardiaceae</taxon>
        <taxon>Pseudonocardia</taxon>
    </lineage>
</organism>
<dbReference type="PANTHER" id="PTHR11941:SF54">
    <property type="entry name" value="ENOYL-COA HYDRATASE, MITOCHONDRIAL"/>
    <property type="match status" value="1"/>
</dbReference>
<dbReference type="NCBIfam" id="NF004796">
    <property type="entry name" value="PRK06144.1"/>
    <property type="match status" value="1"/>
</dbReference>
<accession>A0A1I5G0E8</accession>
<dbReference type="RefSeq" id="WP_093352718.1">
    <property type="nucleotide sequence ID" value="NZ_FOUY01000042.1"/>
</dbReference>
<protein>
    <submittedName>
        <fullName evidence="1">Enoyl-CoA hydratase/carnithine racemase</fullName>
    </submittedName>
</protein>
<keyword evidence="2" id="KW-1185">Reference proteome</keyword>
<dbReference type="CDD" id="cd06558">
    <property type="entry name" value="crotonase-like"/>
    <property type="match status" value="1"/>
</dbReference>
<dbReference type="PANTHER" id="PTHR11941">
    <property type="entry name" value="ENOYL-COA HYDRATASE-RELATED"/>
    <property type="match status" value="1"/>
</dbReference>
<reference evidence="1 2" key="1">
    <citation type="submission" date="2016-10" db="EMBL/GenBank/DDBJ databases">
        <authorList>
            <person name="de Groot N.N."/>
        </authorList>
    </citation>
    <scope>NUCLEOTIDE SEQUENCE [LARGE SCALE GENOMIC DNA]</scope>
    <source>
        <strain evidence="1 2">CGMCC 4.1877</strain>
    </source>
</reference>
<dbReference type="Proteomes" id="UP000199614">
    <property type="component" value="Unassembled WGS sequence"/>
</dbReference>
<dbReference type="STRING" id="260086.SAMN05216207_104217"/>
<proteinExistence type="predicted"/>
<dbReference type="OrthoDB" id="4608673at2"/>
<dbReference type="EMBL" id="FOUY01000042">
    <property type="protein sequence ID" value="SFO29448.1"/>
    <property type="molecule type" value="Genomic_DNA"/>
</dbReference>
<dbReference type="AlphaFoldDB" id="A0A1I5G0E8"/>
<dbReference type="Gene3D" id="3.90.226.10">
    <property type="entry name" value="2-enoyl-CoA Hydratase, Chain A, domain 1"/>
    <property type="match status" value="1"/>
</dbReference>
<dbReference type="SUPFAM" id="SSF52096">
    <property type="entry name" value="ClpP/crotonase"/>
    <property type="match status" value="1"/>
</dbReference>
<dbReference type="InterPro" id="IPR029045">
    <property type="entry name" value="ClpP/crotonase-like_dom_sf"/>
</dbReference>
<evidence type="ECO:0000313" key="1">
    <source>
        <dbReference type="EMBL" id="SFO29448.1"/>
    </source>
</evidence>
<dbReference type="GO" id="GO:0003824">
    <property type="term" value="F:catalytic activity"/>
    <property type="evidence" value="ECO:0007669"/>
    <property type="project" value="UniProtKB-ARBA"/>
</dbReference>
<sequence length="266" mass="27534">MTDAAADAADDTVTDLAGGVLTLTFHRAARRNALTWAMYDALVAACERADADDAVRVLVVRGAGGRAFVAGTDIGQFAAFTSGADGVAYEQRVTAVLDRIRAVEVPTVAAVDGVCVGGGLGIACATDLRIATPGSRFGAPIARTLGNCLSARTLDLLAGTLGRALTADLLLTARLLEVEEARRVPGFLHAVVDDLDAGVAELTGRLTAGAPLTVWATKELLRRRDDAATGPGTDDTDVVERVYGSDDFRAAVAAFGTDRPPTWTGH</sequence>
<name>A0A1I5G0E8_PSUAM</name>
<dbReference type="InterPro" id="IPR001753">
    <property type="entry name" value="Enoyl-CoA_hydra/iso"/>
</dbReference>
<dbReference type="Pfam" id="PF00378">
    <property type="entry name" value="ECH_1"/>
    <property type="match status" value="1"/>
</dbReference>
<evidence type="ECO:0000313" key="2">
    <source>
        <dbReference type="Proteomes" id="UP000199614"/>
    </source>
</evidence>
<gene>
    <name evidence="1" type="ORF">SAMN05216207_104217</name>
</gene>